<dbReference type="Proteomes" id="UP001273350">
    <property type="component" value="Unassembled WGS sequence"/>
</dbReference>
<evidence type="ECO:0000313" key="3">
    <source>
        <dbReference type="Proteomes" id="UP001273350"/>
    </source>
</evidence>
<evidence type="ECO:0000313" key="2">
    <source>
        <dbReference type="EMBL" id="MDX6188095.1"/>
    </source>
</evidence>
<proteinExistence type="predicted"/>
<keyword evidence="1" id="KW-0812">Transmembrane</keyword>
<sequence length="128" mass="14895">MKIKDKMNTYTNDKKTPTKPTTKEYFKLAGVLLGIIAFFVWLCIYLIDEKTDEIQYVKEDYTTSKGIITKMSLYKGKAVRIKYVVNGKVYEESDGMGKKLNKEEGDSIAIKYSNKKPELMVSEYNWDY</sequence>
<accession>A0ABU4R999</accession>
<keyword evidence="1" id="KW-1133">Transmembrane helix</keyword>
<comment type="caution">
    <text evidence="2">The sequence shown here is derived from an EMBL/GenBank/DDBJ whole genome shotgun (WGS) entry which is preliminary data.</text>
</comment>
<feature type="transmembrane region" description="Helical" evidence="1">
    <location>
        <begin position="25"/>
        <end position="47"/>
    </location>
</feature>
<keyword evidence="1" id="KW-0472">Membrane</keyword>
<evidence type="ECO:0008006" key="4">
    <source>
        <dbReference type="Google" id="ProtNLM"/>
    </source>
</evidence>
<reference evidence="2 3" key="1">
    <citation type="submission" date="2023-11" db="EMBL/GenBank/DDBJ databases">
        <title>Unpublished Manusciprt.</title>
        <authorList>
            <person name="Saticioglu I.B."/>
            <person name="Ay H."/>
            <person name="Ajmi N."/>
            <person name="Altun S."/>
            <person name="Duman M."/>
        </authorList>
    </citation>
    <scope>NUCLEOTIDE SEQUENCE [LARGE SCALE GENOMIC DNA]</scope>
    <source>
        <strain evidence="2 3">Fl-318</strain>
    </source>
</reference>
<protein>
    <recommendedName>
        <fullName evidence="4">DUF3592 domain-containing protein</fullName>
    </recommendedName>
</protein>
<organism evidence="2 3">
    <name type="scientific">Flavobacterium cupriresistens</name>
    <dbReference type="NCBI Taxonomy" id="2893885"/>
    <lineage>
        <taxon>Bacteria</taxon>
        <taxon>Pseudomonadati</taxon>
        <taxon>Bacteroidota</taxon>
        <taxon>Flavobacteriia</taxon>
        <taxon>Flavobacteriales</taxon>
        <taxon>Flavobacteriaceae</taxon>
        <taxon>Flavobacterium</taxon>
    </lineage>
</organism>
<name>A0ABU4R999_9FLAO</name>
<evidence type="ECO:0000256" key="1">
    <source>
        <dbReference type="SAM" id="Phobius"/>
    </source>
</evidence>
<dbReference type="RefSeq" id="WP_230002501.1">
    <property type="nucleotide sequence ID" value="NZ_CP087134.1"/>
</dbReference>
<dbReference type="EMBL" id="JAWXVI010000001">
    <property type="protein sequence ID" value="MDX6188095.1"/>
    <property type="molecule type" value="Genomic_DNA"/>
</dbReference>
<gene>
    <name evidence="2" type="ORF">SGQ83_01945</name>
</gene>
<keyword evidence="3" id="KW-1185">Reference proteome</keyword>